<evidence type="ECO:0000313" key="1">
    <source>
        <dbReference type="EMBL" id="KAE8237001.1"/>
    </source>
</evidence>
<dbReference type="Proteomes" id="UP000077671">
    <property type="component" value="Unassembled WGS sequence"/>
</dbReference>
<protein>
    <submittedName>
        <fullName evidence="1">Uncharacterized protein</fullName>
    </submittedName>
</protein>
<sequence>MIRSMASAEKDKELADEAKFFVATYEGGRAASERIIKDVSPYIHFGVRTAPSDRNGNFHQIFLCDLAFPYFKFPQRTRVWSPSTGFMVSA</sequence>
<dbReference type="EMBL" id="LWDD02003506">
    <property type="protein sequence ID" value="KAE8237001.1"/>
    <property type="molecule type" value="Genomic_DNA"/>
</dbReference>
<gene>
    <name evidence="1" type="ORF">A4X03_0g9252</name>
</gene>
<dbReference type="AlphaFoldDB" id="A0A177T0N0"/>
<accession>A0A177T0N0</accession>
<name>A0A177T0N0_9BASI</name>
<comment type="caution">
    <text evidence="1">The sequence shown here is derived from an EMBL/GenBank/DDBJ whole genome shotgun (WGS) entry which is preliminary data.</text>
</comment>
<reference evidence="1" key="1">
    <citation type="submission" date="2016-04" db="EMBL/GenBank/DDBJ databases">
        <authorList>
            <person name="Nguyen H.D."/>
            <person name="Kesanakurti P."/>
            <person name="Cullis J."/>
            <person name="Levesque C.A."/>
            <person name="Hambleton S."/>
        </authorList>
    </citation>
    <scope>NUCLEOTIDE SEQUENCE</scope>
    <source>
        <strain evidence="1">DAOMC 238032</strain>
    </source>
</reference>
<organism evidence="1 2">
    <name type="scientific">Tilletia caries</name>
    <name type="common">wheat bunt fungus</name>
    <dbReference type="NCBI Taxonomy" id="13290"/>
    <lineage>
        <taxon>Eukaryota</taxon>
        <taxon>Fungi</taxon>
        <taxon>Dikarya</taxon>
        <taxon>Basidiomycota</taxon>
        <taxon>Ustilaginomycotina</taxon>
        <taxon>Exobasidiomycetes</taxon>
        <taxon>Tilletiales</taxon>
        <taxon>Tilletiaceae</taxon>
        <taxon>Tilletia</taxon>
    </lineage>
</organism>
<proteinExistence type="predicted"/>
<reference evidence="1" key="2">
    <citation type="journal article" date="2019" name="IMA Fungus">
        <title>Genome sequencing and comparison of five Tilletia species to identify candidate genes for the detection of regulated species infecting wheat.</title>
        <authorList>
            <person name="Nguyen H.D.T."/>
            <person name="Sultana T."/>
            <person name="Kesanakurti P."/>
            <person name="Hambleton S."/>
        </authorList>
    </citation>
    <scope>NUCLEOTIDE SEQUENCE</scope>
    <source>
        <strain evidence="1">DAOMC 238032</strain>
    </source>
</reference>
<evidence type="ECO:0000313" key="2">
    <source>
        <dbReference type="Proteomes" id="UP000077671"/>
    </source>
</evidence>